<protein>
    <submittedName>
        <fullName evidence="3">Alpha-amylase</fullName>
    </submittedName>
</protein>
<dbReference type="InterPro" id="IPR006047">
    <property type="entry name" value="GH13_cat_dom"/>
</dbReference>
<dbReference type="InterPro" id="IPR017853">
    <property type="entry name" value="GH"/>
</dbReference>
<evidence type="ECO:0000259" key="2">
    <source>
        <dbReference type="SMART" id="SM00642"/>
    </source>
</evidence>
<organism evidence="3 4">
    <name type="scientific">Alkalicoccobacillus porphyridii</name>
    <dbReference type="NCBI Taxonomy" id="2597270"/>
    <lineage>
        <taxon>Bacteria</taxon>
        <taxon>Bacillati</taxon>
        <taxon>Bacillota</taxon>
        <taxon>Bacilli</taxon>
        <taxon>Bacillales</taxon>
        <taxon>Bacillaceae</taxon>
        <taxon>Alkalicoccobacillus</taxon>
    </lineage>
</organism>
<evidence type="ECO:0000313" key="4">
    <source>
        <dbReference type="Proteomes" id="UP000318521"/>
    </source>
</evidence>
<dbReference type="SUPFAM" id="SSF51011">
    <property type="entry name" value="Glycosyl hydrolase domain"/>
    <property type="match status" value="1"/>
</dbReference>
<comment type="similarity">
    <text evidence="1">Belongs to the glycosyl hydrolase 13 family.</text>
</comment>
<evidence type="ECO:0000256" key="1">
    <source>
        <dbReference type="ARBA" id="ARBA00008061"/>
    </source>
</evidence>
<dbReference type="InterPro" id="IPR013780">
    <property type="entry name" value="Glyco_hydro_b"/>
</dbReference>
<proteinExistence type="inferred from homology"/>
<keyword evidence="4" id="KW-1185">Reference proteome</keyword>
<dbReference type="Proteomes" id="UP000318521">
    <property type="component" value="Unassembled WGS sequence"/>
</dbReference>
<reference evidence="3 4" key="1">
    <citation type="submission" date="2019-07" db="EMBL/GenBank/DDBJ databases">
        <authorList>
            <person name="Park Y.J."/>
            <person name="Jeong S.E."/>
            <person name="Jung H.S."/>
        </authorList>
    </citation>
    <scope>NUCLEOTIDE SEQUENCE [LARGE SCALE GENOMIC DNA]</scope>
    <source>
        <strain evidence="4">P16(2019)</strain>
    </source>
</reference>
<dbReference type="Gene3D" id="2.60.40.1180">
    <property type="entry name" value="Golgi alpha-mannosidase II"/>
    <property type="match status" value="1"/>
</dbReference>
<dbReference type="Gene3D" id="3.20.20.80">
    <property type="entry name" value="Glycosidases"/>
    <property type="match status" value="1"/>
</dbReference>
<dbReference type="PANTHER" id="PTHR47786:SF2">
    <property type="entry name" value="GLYCOSYL HYDROLASE FAMILY 13 CATALYTIC DOMAIN-CONTAINING PROTEIN"/>
    <property type="match status" value="1"/>
</dbReference>
<dbReference type="PANTHER" id="PTHR47786">
    <property type="entry name" value="ALPHA-1,4-GLUCAN:MALTOSE-1-PHOSPHATE MALTOSYLTRANSFERASE"/>
    <property type="match status" value="1"/>
</dbReference>
<name>A0A553ZX88_9BACI</name>
<dbReference type="Pfam" id="PF00128">
    <property type="entry name" value="Alpha-amylase"/>
    <property type="match status" value="1"/>
</dbReference>
<dbReference type="CDD" id="cd11313">
    <property type="entry name" value="AmyAc_arch_bac_AmyA"/>
    <property type="match status" value="1"/>
</dbReference>
<dbReference type="InterPro" id="IPR032091">
    <property type="entry name" value="Malt_amylase-like_C"/>
</dbReference>
<evidence type="ECO:0000313" key="3">
    <source>
        <dbReference type="EMBL" id="TSB46061.1"/>
    </source>
</evidence>
<comment type="caution">
    <text evidence="3">The sequence shown here is derived from an EMBL/GenBank/DDBJ whole genome shotgun (WGS) entry which is preliminary data.</text>
</comment>
<dbReference type="Pfam" id="PF16657">
    <property type="entry name" value="Malt_amylase_C"/>
    <property type="match status" value="1"/>
</dbReference>
<dbReference type="OrthoDB" id="9761875at2"/>
<feature type="domain" description="Glycosyl hydrolase family 13 catalytic" evidence="2">
    <location>
        <begin position="69"/>
        <end position="378"/>
    </location>
</feature>
<dbReference type="SMART" id="SM00642">
    <property type="entry name" value="Aamy"/>
    <property type="match status" value="1"/>
</dbReference>
<dbReference type="EMBL" id="VLXZ01000008">
    <property type="protein sequence ID" value="TSB46061.1"/>
    <property type="molecule type" value="Genomic_DNA"/>
</dbReference>
<sequence>MLILTMVACQSRDQIVNENVDAGDSVEEVESVEGVEDEMKSEVLSNALVPEWSKDSVIYEVNFRHYTKEGTFESFKEHLPRLQELGVDILWFMPIHPISEENRLGTLGSYYAVKDYKEVNPEFGTMDDFRDLVETAQDMGFYVILDWVANHTGWDHSWIHENPNWYQQNSEGEIINPQEFNWTDVAQLNFENTEMRQEMKDAMLFWVEEVGVDGFRADYANGVPLDFWEDISAELNEIKEVFMLAEDDKIMELLNEAFLVNWGWGFYHLMNDIANEKRGVTAIQSYTQWVDKTYPKGSYPMNFMTNHDENSWNGTIEEKFGDASEAMAALYFTIPGIPLIYSGQEAGDKKGLEFFDKDEIDWSDLSLQHFYADLIQLKKNNEALWNGSAGGEITFFNTSHNKLLAFKREKEDNQVIVIMNLSSEEIEATIEFGFEGNFQLFQTNTSETLGIEGTYQLSPWEYRILSNE</sequence>
<dbReference type="SUPFAM" id="SSF51445">
    <property type="entry name" value="(Trans)glycosidases"/>
    <property type="match status" value="1"/>
</dbReference>
<dbReference type="AlphaFoldDB" id="A0A553ZX88"/>
<gene>
    <name evidence="3" type="ORF">FN960_13485</name>
</gene>
<dbReference type="GO" id="GO:0005975">
    <property type="term" value="P:carbohydrate metabolic process"/>
    <property type="evidence" value="ECO:0007669"/>
    <property type="project" value="InterPro"/>
</dbReference>
<accession>A0A553ZX88</accession>